<keyword evidence="2" id="KW-0614">Plasmid</keyword>
<protein>
    <submittedName>
        <fullName evidence="2">Putative integral membrane protein</fullName>
    </submittedName>
</protein>
<dbReference type="AlphaFoldDB" id="F0R957"/>
<dbReference type="HOGENOM" id="CLU_1811953_0_0_10"/>
<organism evidence="2 3">
    <name type="scientific">Phocaeicola salanitronis (strain DSM 18170 / JCM 13657 / CCUG 60908 / BL78)</name>
    <name type="common">Bacteroides salanitronis</name>
    <dbReference type="NCBI Taxonomy" id="667015"/>
    <lineage>
        <taxon>Bacteria</taxon>
        <taxon>Pseudomonadati</taxon>
        <taxon>Bacteroidota</taxon>
        <taxon>Bacteroidia</taxon>
        <taxon>Bacteroidales</taxon>
        <taxon>Bacteroidaceae</taxon>
        <taxon>Phocaeicola</taxon>
    </lineage>
</organism>
<accession>F0R957</accession>
<keyword evidence="3" id="KW-1185">Reference proteome</keyword>
<keyword evidence="1" id="KW-1133">Transmembrane helix</keyword>
<evidence type="ECO:0000256" key="1">
    <source>
        <dbReference type="SAM" id="Phobius"/>
    </source>
</evidence>
<sequence>MFTKKKSWKENVRKNTENSTATFLTKLFTKIGVYKICNQILIWAEAHRKAMFTITVSFLIFVTAFSIFTRPQRSGMETLKAEKAKIENIGNGGIEKSRNSLSALFELAKIREEIKQVQEKGKLTASDTLKIKELYNKVKQIK</sequence>
<evidence type="ECO:0000313" key="3">
    <source>
        <dbReference type="Proteomes" id="UP000007486"/>
    </source>
</evidence>
<gene>
    <name evidence="2" type="ordered locus">Bacsa_3657</name>
</gene>
<dbReference type="RefSeq" id="WP_013619531.1">
    <property type="nucleotide sequence ID" value="NC_015165.1"/>
</dbReference>
<proteinExistence type="predicted"/>
<keyword evidence="1" id="KW-0472">Membrane</keyword>
<evidence type="ECO:0000313" key="2">
    <source>
        <dbReference type="EMBL" id="ADY38178.1"/>
    </source>
</evidence>
<name>F0R957_PHOSB</name>
<dbReference type="Proteomes" id="UP000007486">
    <property type="component" value="Plasmid pBACSA01"/>
</dbReference>
<keyword evidence="1" id="KW-0812">Transmembrane</keyword>
<dbReference type="KEGG" id="bsa:Bacsa_3657"/>
<dbReference type="OrthoDB" id="1030193at2"/>
<reference evidence="2 3" key="2">
    <citation type="submission" date="2011-02" db="EMBL/GenBank/DDBJ databases">
        <title>The complete sequence of plasmid1 of Bacteroides salanitronis DSM 18170.</title>
        <authorList>
            <consortium name="US DOE Joint Genome Institute (JGI-PGF)"/>
            <person name="Lucas S."/>
            <person name="Copeland A."/>
            <person name="Lapidus A."/>
            <person name="Goodwin L."/>
            <person name="Pitluck S."/>
            <person name="Kyrpides N."/>
            <person name="Mavromatis K."/>
            <person name="Ivanova N."/>
            <person name="Mikhailova N."/>
            <person name="Teshima H."/>
            <person name="Misra M."/>
            <person name="Detter J.C."/>
            <person name="Han C."/>
            <person name="Larimer F."/>
            <person name="Land M."/>
            <person name="Hauser L."/>
            <person name="Markowitz V."/>
            <person name="Cheng J.-F."/>
            <person name="Hugenholtz P."/>
            <person name="Woyke T."/>
            <person name="Wu D."/>
            <person name="Gronow S."/>
            <person name="Wellnitz S."/>
            <person name="Brambilla E."/>
            <person name="Klenk H.-P."/>
            <person name="Eisen J.A."/>
        </authorList>
    </citation>
    <scope>NUCLEOTIDE SEQUENCE [LARGE SCALE GENOMIC DNA]</scope>
    <source>
        <strain evidence="2 3">DSM 18170</strain>
        <plasmid evidence="2 3">pBACSA01</plasmid>
    </source>
</reference>
<dbReference type="EMBL" id="CP002531">
    <property type="protein sequence ID" value="ADY38178.1"/>
    <property type="molecule type" value="Genomic_DNA"/>
</dbReference>
<reference evidence="3" key="1">
    <citation type="journal article" date="2011" name="Stand. Genomic Sci.">
        <title>Complete genome sequence of Bacteroides salanitronis type strain (BL78).</title>
        <authorList>
            <person name="Gronow S."/>
            <person name="Held B."/>
            <person name="Lucas S."/>
            <person name="Lapidus A."/>
            <person name="Del Rio T.G."/>
            <person name="Nolan M."/>
            <person name="Tice H."/>
            <person name="Deshpande S."/>
            <person name="Cheng J.F."/>
            <person name="Pitluck S."/>
            <person name="Liolios K."/>
            <person name="Pagani I."/>
            <person name="Ivanova N."/>
            <person name="Mavromatis K."/>
            <person name="Pati A."/>
            <person name="Tapia R."/>
            <person name="Han C."/>
            <person name="Goodwin L."/>
            <person name="Chen A."/>
            <person name="Palaniappan K."/>
            <person name="Land M."/>
            <person name="Hauser L."/>
            <person name="Chang Y.J."/>
            <person name="Jeffries C.D."/>
            <person name="Brambilla E.M."/>
            <person name="Rohde M."/>
            <person name="Goker M."/>
            <person name="Detter J.C."/>
            <person name="Woyke T."/>
            <person name="Bristow J."/>
            <person name="Markowitz V."/>
            <person name="Hugenholtz P."/>
            <person name="Kyrpides N.C."/>
            <person name="Klenk H.P."/>
            <person name="Eisen J.A."/>
        </authorList>
    </citation>
    <scope>NUCLEOTIDE SEQUENCE [LARGE SCALE GENOMIC DNA]</scope>
    <source>
        <strain evidence="3">DSM 18170</strain>
    </source>
</reference>
<feature type="transmembrane region" description="Helical" evidence="1">
    <location>
        <begin position="50"/>
        <end position="68"/>
    </location>
</feature>
<geneLocation type="plasmid" evidence="2 3">
    <name>pBACSA01</name>
</geneLocation>